<evidence type="ECO:0000313" key="7">
    <source>
        <dbReference type="Proteomes" id="UP000027219"/>
    </source>
</evidence>
<dbReference type="InterPro" id="IPR007809">
    <property type="entry name" value="FlgN-like"/>
</dbReference>
<name>A0A066UPV8_9VIBR</name>
<dbReference type="SUPFAM" id="SSF140566">
    <property type="entry name" value="FlgN-like"/>
    <property type="match status" value="1"/>
</dbReference>
<evidence type="ECO:0000256" key="2">
    <source>
        <dbReference type="ARBA" id="ARBA00007703"/>
    </source>
</evidence>
<keyword evidence="3" id="KW-1005">Bacterial flagellum biogenesis</keyword>
<sequence>MAALADLVNFQLQSAQALSELLSSEKSAITSRKSSEIERIAKEKVVLVEQLRSTDQRIAAHTNVAELNEKPELIELVAKIRSIIHDCQQANLVNGEALNRAHLSFNKLSNMMQQSHGKIGMTYNAGGQTHTISTLGTNVKA</sequence>
<comment type="function">
    <text evidence="1">Required for the efficient initiation of filament assembly.</text>
</comment>
<keyword evidence="4" id="KW-0966">Cell projection</keyword>
<dbReference type="GO" id="GO:0044780">
    <property type="term" value="P:bacterial-type flagellum assembly"/>
    <property type="evidence" value="ECO:0007669"/>
    <property type="project" value="InterPro"/>
</dbReference>
<comment type="caution">
    <text evidence="6">The sequence shown here is derived from an EMBL/GenBank/DDBJ whole genome shotgun (WGS) entry which is preliminary data.</text>
</comment>
<evidence type="ECO:0000313" key="5">
    <source>
        <dbReference type="EMBL" id="KAB0304317.1"/>
    </source>
</evidence>
<proteinExistence type="inferred from homology"/>
<dbReference type="RefSeq" id="WP_032550118.1">
    <property type="nucleotide sequence ID" value="NZ_BTGL01000011.1"/>
</dbReference>
<dbReference type="Gene3D" id="1.20.58.300">
    <property type="entry name" value="FlgN-like"/>
    <property type="match status" value="1"/>
</dbReference>
<gene>
    <name evidence="4" type="ORF">F2P58_17315</name>
    <name evidence="5" type="ORF">F2Z80_10370</name>
    <name evidence="6" type="ORF">VFDL14_08085</name>
</gene>
<evidence type="ECO:0000256" key="3">
    <source>
        <dbReference type="ARBA" id="ARBA00022795"/>
    </source>
</evidence>
<evidence type="ECO:0000313" key="8">
    <source>
        <dbReference type="Proteomes" id="UP000326687"/>
    </source>
</evidence>
<dbReference type="OrthoDB" id="5900563at2"/>
<evidence type="ECO:0000313" key="4">
    <source>
        <dbReference type="EMBL" id="KAB0286438.1"/>
    </source>
</evidence>
<dbReference type="Proteomes" id="UP000326687">
    <property type="component" value="Unassembled WGS sequence"/>
</dbReference>
<organism evidence="6 7">
    <name type="scientific">Vibrio fortis</name>
    <dbReference type="NCBI Taxonomy" id="212667"/>
    <lineage>
        <taxon>Bacteria</taxon>
        <taxon>Pseudomonadati</taxon>
        <taxon>Pseudomonadota</taxon>
        <taxon>Gammaproteobacteria</taxon>
        <taxon>Vibrionales</taxon>
        <taxon>Vibrionaceae</taxon>
        <taxon>Vibrio</taxon>
    </lineage>
</organism>
<reference evidence="5 8" key="2">
    <citation type="submission" date="2019-09" db="EMBL/GenBank/DDBJ databases">
        <title>Vibrio Fortis S7-72.</title>
        <authorList>
            <person name="Das S.K."/>
        </authorList>
    </citation>
    <scope>NUCLEOTIDE SEQUENCE [LARGE SCALE GENOMIC DNA]</scope>
    <source>
        <strain evidence="5 8">S7-72</strain>
    </source>
</reference>
<keyword evidence="4" id="KW-0282">Flagellum</keyword>
<protein>
    <submittedName>
        <fullName evidence="4">Flagellar protein FlgN</fullName>
    </submittedName>
    <submittedName>
        <fullName evidence="6">Molecular chaperone</fullName>
    </submittedName>
</protein>
<dbReference type="Proteomes" id="UP000027219">
    <property type="component" value="Unassembled WGS sequence"/>
</dbReference>
<accession>A0A066UPV8</accession>
<dbReference type="Pfam" id="PF05130">
    <property type="entry name" value="FlgN"/>
    <property type="match status" value="1"/>
</dbReference>
<keyword evidence="4" id="KW-0969">Cilium</keyword>
<dbReference type="Proteomes" id="UP000326789">
    <property type="component" value="Unassembled WGS sequence"/>
</dbReference>
<dbReference type="AlphaFoldDB" id="A0A066UPV8"/>
<dbReference type="STRING" id="212667.VFDL14_08085"/>
<reference evidence="4 9" key="3">
    <citation type="submission" date="2019-09" db="EMBL/GenBank/DDBJ databases">
        <title>Whole genome sequence of Vibrio fortis.</title>
        <authorList>
            <person name="Das S.K."/>
        </authorList>
    </citation>
    <scope>NUCLEOTIDE SEQUENCE [LARGE SCALE GENOMIC DNA]</scope>
    <source>
        <strain evidence="4 9">AN60</strain>
    </source>
</reference>
<dbReference type="EMBL" id="JFFR01000006">
    <property type="protein sequence ID" value="KDN29491.1"/>
    <property type="molecule type" value="Genomic_DNA"/>
</dbReference>
<reference evidence="6 7" key="1">
    <citation type="submission" date="2014-02" db="EMBL/GenBank/DDBJ databases">
        <title>Vibrio fortis Dalian14 Genome Sequencing.</title>
        <authorList>
            <person name="Wang Y."/>
            <person name="Song L."/>
            <person name="Liu G."/>
            <person name="Ding J."/>
        </authorList>
    </citation>
    <scope>NUCLEOTIDE SEQUENCE [LARGE SCALE GENOMIC DNA]</scope>
    <source>
        <strain evidence="6 7">Dalian14</strain>
    </source>
</reference>
<evidence type="ECO:0000313" key="6">
    <source>
        <dbReference type="EMBL" id="KDN29491.1"/>
    </source>
</evidence>
<dbReference type="InterPro" id="IPR036679">
    <property type="entry name" value="FlgN-like_sf"/>
</dbReference>
<comment type="similarity">
    <text evidence="2">Belongs to the FlgN family.</text>
</comment>
<evidence type="ECO:0000313" key="9">
    <source>
        <dbReference type="Proteomes" id="UP000326789"/>
    </source>
</evidence>
<keyword evidence="7" id="KW-1185">Reference proteome</keyword>
<dbReference type="EMBL" id="VXDD01000001">
    <property type="protein sequence ID" value="KAB0304317.1"/>
    <property type="molecule type" value="Genomic_DNA"/>
</dbReference>
<dbReference type="EMBL" id="VWSE01000008">
    <property type="protein sequence ID" value="KAB0286438.1"/>
    <property type="molecule type" value="Genomic_DNA"/>
</dbReference>
<evidence type="ECO:0000256" key="1">
    <source>
        <dbReference type="ARBA" id="ARBA00002397"/>
    </source>
</evidence>